<proteinExistence type="predicted"/>
<feature type="compositionally biased region" description="Gly residues" evidence="1">
    <location>
        <begin position="1"/>
        <end position="11"/>
    </location>
</feature>
<evidence type="ECO:0000256" key="1">
    <source>
        <dbReference type="SAM" id="MobiDB-lite"/>
    </source>
</evidence>
<comment type="caution">
    <text evidence="2">The sequence shown here is derived from an EMBL/GenBank/DDBJ whole genome shotgun (WGS) entry which is preliminary data.</text>
</comment>
<gene>
    <name evidence="2" type="ORF">WJX75_000194</name>
</gene>
<dbReference type="Proteomes" id="UP001491310">
    <property type="component" value="Unassembled WGS sequence"/>
</dbReference>
<sequence>MSAGGAFGGARGYQPKSPDKGVFPLDHFGECKQLKEDYMHCLQHNNSQAEECRSLAKAYLECRMER</sequence>
<dbReference type="PANTHER" id="PTHR47565">
    <property type="entry name" value="CYTOCHROME C OXIDASE 19-1"/>
    <property type="match status" value="1"/>
</dbReference>
<dbReference type="EMBL" id="JALJOT010000012">
    <property type="protein sequence ID" value="KAK9904671.1"/>
    <property type="molecule type" value="Genomic_DNA"/>
</dbReference>
<dbReference type="SUPFAM" id="SSF47072">
    <property type="entry name" value="Cysteine alpha-hairpin motif"/>
    <property type="match status" value="1"/>
</dbReference>
<evidence type="ECO:0000313" key="3">
    <source>
        <dbReference type="Proteomes" id="UP001491310"/>
    </source>
</evidence>
<name>A0ABR2YGS7_9CHLO</name>
<keyword evidence="3" id="KW-1185">Reference proteome</keyword>
<reference evidence="2 3" key="1">
    <citation type="journal article" date="2024" name="Nat. Commun.">
        <title>Phylogenomics reveals the evolutionary origins of lichenization in chlorophyte algae.</title>
        <authorList>
            <person name="Puginier C."/>
            <person name="Libourel C."/>
            <person name="Otte J."/>
            <person name="Skaloud P."/>
            <person name="Haon M."/>
            <person name="Grisel S."/>
            <person name="Petersen M."/>
            <person name="Berrin J.G."/>
            <person name="Delaux P.M."/>
            <person name="Dal Grande F."/>
            <person name="Keller J."/>
        </authorList>
    </citation>
    <scope>NUCLEOTIDE SEQUENCE [LARGE SCALE GENOMIC DNA]</scope>
    <source>
        <strain evidence="2 3">SAG 216-7</strain>
    </source>
</reference>
<dbReference type="PROSITE" id="PS51808">
    <property type="entry name" value="CHCH"/>
    <property type="match status" value="1"/>
</dbReference>
<dbReference type="InterPro" id="IPR009069">
    <property type="entry name" value="Cys_alpha_HP_mot_SF"/>
</dbReference>
<evidence type="ECO:0000313" key="2">
    <source>
        <dbReference type="EMBL" id="KAK9904671.1"/>
    </source>
</evidence>
<feature type="region of interest" description="Disordered" evidence="1">
    <location>
        <begin position="1"/>
        <end position="21"/>
    </location>
</feature>
<organism evidence="2 3">
    <name type="scientific">Coccomyxa subellipsoidea</name>
    <dbReference type="NCBI Taxonomy" id="248742"/>
    <lineage>
        <taxon>Eukaryota</taxon>
        <taxon>Viridiplantae</taxon>
        <taxon>Chlorophyta</taxon>
        <taxon>core chlorophytes</taxon>
        <taxon>Trebouxiophyceae</taxon>
        <taxon>Trebouxiophyceae incertae sedis</taxon>
        <taxon>Coccomyxaceae</taxon>
        <taxon>Coccomyxa</taxon>
    </lineage>
</organism>
<evidence type="ECO:0008006" key="4">
    <source>
        <dbReference type="Google" id="ProtNLM"/>
    </source>
</evidence>
<dbReference type="PANTHER" id="PTHR47565:SF2">
    <property type="entry name" value="CYTOCHROME C OXIDASE 19-1"/>
    <property type="match status" value="1"/>
</dbReference>
<accession>A0ABR2YGS7</accession>
<protein>
    <recommendedName>
        <fullName evidence="4">CHCH domain-containing protein</fullName>
    </recommendedName>
</protein>